<proteinExistence type="predicted"/>
<comment type="caution">
    <text evidence="3">The sequence shown here is derived from an EMBL/GenBank/DDBJ whole genome shotgun (WGS) entry which is preliminary data.</text>
</comment>
<gene>
    <name evidence="3" type="ORF">TRFO_15944</name>
</gene>
<feature type="region of interest" description="Disordered" evidence="2">
    <location>
        <begin position="1"/>
        <end position="193"/>
    </location>
</feature>
<feature type="compositionally biased region" description="Basic and acidic residues" evidence="2">
    <location>
        <begin position="72"/>
        <end position="102"/>
    </location>
</feature>
<evidence type="ECO:0000256" key="2">
    <source>
        <dbReference type="SAM" id="MobiDB-lite"/>
    </source>
</evidence>
<feature type="compositionally biased region" description="Polar residues" evidence="2">
    <location>
        <begin position="137"/>
        <end position="167"/>
    </location>
</feature>
<dbReference type="GeneID" id="94833379"/>
<organism evidence="3 4">
    <name type="scientific">Tritrichomonas foetus</name>
    <dbReference type="NCBI Taxonomy" id="1144522"/>
    <lineage>
        <taxon>Eukaryota</taxon>
        <taxon>Metamonada</taxon>
        <taxon>Parabasalia</taxon>
        <taxon>Tritrichomonadida</taxon>
        <taxon>Tritrichomonadidae</taxon>
        <taxon>Tritrichomonas</taxon>
    </lineage>
</organism>
<dbReference type="AlphaFoldDB" id="A0A1J4KVU7"/>
<evidence type="ECO:0000313" key="4">
    <source>
        <dbReference type="Proteomes" id="UP000179807"/>
    </source>
</evidence>
<evidence type="ECO:0000313" key="3">
    <source>
        <dbReference type="EMBL" id="OHT13822.1"/>
    </source>
</evidence>
<accession>A0A1J4KVU7</accession>
<feature type="compositionally biased region" description="Acidic residues" evidence="2">
    <location>
        <begin position="1"/>
        <end position="11"/>
    </location>
</feature>
<feature type="coiled-coil region" evidence="1">
    <location>
        <begin position="312"/>
        <end position="339"/>
    </location>
</feature>
<dbReference type="VEuPathDB" id="TrichDB:TRFO_15944"/>
<protein>
    <submittedName>
        <fullName evidence="3">Uncharacterized protein</fullName>
    </submittedName>
</protein>
<dbReference type="EMBL" id="MLAK01000469">
    <property type="protein sequence ID" value="OHT13822.1"/>
    <property type="molecule type" value="Genomic_DNA"/>
</dbReference>
<dbReference type="Proteomes" id="UP000179807">
    <property type="component" value="Unassembled WGS sequence"/>
</dbReference>
<name>A0A1J4KVU7_9EUKA</name>
<sequence length="364" mass="41567">MNNEDDNEIPVEGEKVDVDLNDVVNHIGSTLFDDGKNEQEENNQETPNDNNAPDQDDSKRSSSSSSDSSDFSEEKEKENIEAEKSENIEGKNQNDENDEGKLENTINQNVNSLLDGQNENTDQSPENANEIEKTDENQQNNNSAGINRDLQQNDVAPSSENIQNEQSKAPFETDVQENTAIPQPNPDNQEYYSTSYSSSYYEEEEINETMHIPQLDPISRQNPNQKNAMRKDDDDDGVPPGLKPLIYHAKDSLTYQALRNEQIHGLTQTALTSIVNDLRKYVDMAVDHNLINEACHVQMCIDTIRNDHSAEKMQVDRELTDIEKRLQEANLELEERLNLYVYFDYYSSFIPELIIHFLYLIGIN</sequence>
<evidence type="ECO:0000256" key="1">
    <source>
        <dbReference type="SAM" id="Coils"/>
    </source>
</evidence>
<reference evidence="3" key="1">
    <citation type="submission" date="2016-10" db="EMBL/GenBank/DDBJ databases">
        <authorList>
            <person name="Benchimol M."/>
            <person name="Almeida L.G."/>
            <person name="Vasconcelos A.T."/>
            <person name="Perreira-Neves A."/>
            <person name="Rosa I.A."/>
            <person name="Tasca T."/>
            <person name="Bogo M.R."/>
            <person name="de Souza W."/>
        </authorList>
    </citation>
    <scope>NUCLEOTIDE SEQUENCE [LARGE SCALE GENOMIC DNA]</scope>
    <source>
        <strain evidence="3">K</strain>
    </source>
</reference>
<feature type="compositionally biased region" description="Polar residues" evidence="2">
    <location>
        <begin position="176"/>
        <end position="188"/>
    </location>
</feature>
<feature type="region of interest" description="Disordered" evidence="2">
    <location>
        <begin position="211"/>
        <end position="240"/>
    </location>
</feature>
<keyword evidence="1" id="KW-0175">Coiled coil</keyword>
<feature type="compositionally biased region" description="Polar residues" evidence="2">
    <location>
        <begin position="104"/>
        <end position="127"/>
    </location>
</feature>
<dbReference type="RefSeq" id="XP_068366958.1">
    <property type="nucleotide sequence ID" value="XM_068498675.1"/>
</dbReference>
<dbReference type="OrthoDB" id="10632564at2759"/>
<keyword evidence="4" id="KW-1185">Reference proteome</keyword>